<protein>
    <recommendedName>
        <fullName evidence="3">DUF4145 domain-containing protein</fullName>
    </recommendedName>
</protein>
<evidence type="ECO:0008006" key="3">
    <source>
        <dbReference type="Google" id="ProtNLM"/>
    </source>
</evidence>
<accession>A0A2R4C965</accession>
<keyword evidence="2" id="KW-1185">Reference proteome</keyword>
<sequence>MTRVKAGPVEAEFAQQVDELRKEVEAVTPERQMARPVSDEEARLLELARVSPRSAILEAWRGVEIAATKAVDSHSRQAVSDASTGYRTRTSPVALGRELGLLGIFNGKQMSVFHELRALRNQAAHVEDFEIEFESVNSYIQLTRSLVADLKAAVPSA</sequence>
<dbReference type="KEGG" id="masz:C9I28_10755"/>
<gene>
    <name evidence="1" type="ORF">C9I28_10755</name>
</gene>
<dbReference type="AlphaFoldDB" id="A0A2R4C965"/>
<evidence type="ECO:0000313" key="2">
    <source>
        <dbReference type="Proteomes" id="UP000240505"/>
    </source>
</evidence>
<name>A0A2R4C965_9BURK</name>
<organism evidence="1 2">
    <name type="scientific">Pseudoduganella armeniaca</name>
    <dbReference type="NCBI Taxonomy" id="2072590"/>
    <lineage>
        <taxon>Bacteria</taxon>
        <taxon>Pseudomonadati</taxon>
        <taxon>Pseudomonadota</taxon>
        <taxon>Betaproteobacteria</taxon>
        <taxon>Burkholderiales</taxon>
        <taxon>Oxalobacteraceae</taxon>
        <taxon>Telluria group</taxon>
        <taxon>Pseudoduganella</taxon>
    </lineage>
</organism>
<reference evidence="1 2" key="1">
    <citation type="submission" date="2018-03" db="EMBL/GenBank/DDBJ databases">
        <title>Massilia armeniaca sp. nov., isolated from desert soil.</title>
        <authorList>
            <person name="Huang H."/>
            <person name="Ren M."/>
        </authorList>
    </citation>
    <scope>NUCLEOTIDE SEQUENCE [LARGE SCALE GENOMIC DNA]</scope>
    <source>
        <strain evidence="1 2">ZMN-3</strain>
    </source>
</reference>
<dbReference type="EMBL" id="CP028324">
    <property type="protein sequence ID" value="AVR96143.1"/>
    <property type="molecule type" value="Genomic_DNA"/>
</dbReference>
<dbReference type="Proteomes" id="UP000240505">
    <property type="component" value="Chromosome"/>
</dbReference>
<proteinExistence type="predicted"/>
<evidence type="ECO:0000313" key="1">
    <source>
        <dbReference type="EMBL" id="AVR96143.1"/>
    </source>
</evidence>